<gene>
    <name evidence="2" type="ORF">SASPL_127187</name>
</gene>
<feature type="region of interest" description="Disordered" evidence="1">
    <location>
        <begin position="609"/>
        <end position="636"/>
    </location>
</feature>
<feature type="compositionally biased region" description="Low complexity" evidence="1">
    <location>
        <begin position="356"/>
        <end position="376"/>
    </location>
</feature>
<feature type="region of interest" description="Disordered" evidence="1">
    <location>
        <begin position="272"/>
        <end position="301"/>
    </location>
</feature>
<evidence type="ECO:0000313" key="3">
    <source>
        <dbReference type="Proteomes" id="UP000298416"/>
    </source>
</evidence>
<proteinExistence type="predicted"/>
<dbReference type="InterPro" id="IPR052997">
    <property type="entry name" value="RRT15-like"/>
</dbReference>
<reference evidence="2" key="2">
    <citation type="submission" date="2020-08" db="EMBL/GenBank/DDBJ databases">
        <title>Plant Genome Project.</title>
        <authorList>
            <person name="Zhang R.-G."/>
        </authorList>
    </citation>
    <scope>NUCLEOTIDE SEQUENCE</scope>
    <source>
        <strain evidence="2">Huo1</strain>
        <tissue evidence="2">Leaf</tissue>
    </source>
</reference>
<comment type="caution">
    <text evidence="2">The sequence shown here is derived from an EMBL/GenBank/DDBJ whole genome shotgun (WGS) entry which is preliminary data.</text>
</comment>
<keyword evidence="3" id="KW-1185">Reference proteome</keyword>
<dbReference type="PANTHER" id="PTHR33047">
    <property type="entry name" value="PROTEIN TAR1"/>
    <property type="match status" value="1"/>
</dbReference>
<evidence type="ECO:0008006" key="4">
    <source>
        <dbReference type="Google" id="ProtNLM"/>
    </source>
</evidence>
<feature type="region of interest" description="Disordered" evidence="1">
    <location>
        <begin position="433"/>
        <end position="460"/>
    </location>
</feature>
<name>A0A8X8ZRH5_SALSN</name>
<organism evidence="2">
    <name type="scientific">Salvia splendens</name>
    <name type="common">Scarlet sage</name>
    <dbReference type="NCBI Taxonomy" id="180675"/>
    <lineage>
        <taxon>Eukaryota</taxon>
        <taxon>Viridiplantae</taxon>
        <taxon>Streptophyta</taxon>
        <taxon>Embryophyta</taxon>
        <taxon>Tracheophyta</taxon>
        <taxon>Spermatophyta</taxon>
        <taxon>Magnoliopsida</taxon>
        <taxon>eudicotyledons</taxon>
        <taxon>Gunneridae</taxon>
        <taxon>Pentapetalae</taxon>
        <taxon>asterids</taxon>
        <taxon>lamiids</taxon>
        <taxon>Lamiales</taxon>
        <taxon>Lamiaceae</taxon>
        <taxon>Nepetoideae</taxon>
        <taxon>Mentheae</taxon>
        <taxon>Salviinae</taxon>
        <taxon>Salvia</taxon>
        <taxon>Salvia subgen. Calosphace</taxon>
        <taxon>core Calosphace</taxon>
    </lineage>
</organism>
<dbReference type="AlphaFoldDB" id="A0A8X8ZRH5"/>
<sequence>MIGRADIEGSKSNVAMNAWLPQASYPCGNFSDTSSFKFRRSKGSLGHAFTVRIRTGNQNQTSFYPFVLHEISVLIELNLGHLRYLLTDVPPQPNSPPDNVFRPDRPTEASLGSKKRGDAPLPIHGIIGLESSSTGSSFPADSAKPASDSRNNPFPLSLSHDGLNPAHVPYWWVNNPTLGEFCFTMIGRADIEGSKSNVAMNAWLPQASYPCGNFSDTSSFKFRRSKGSLGHAFTVRIRTGNQNQTSFHPSVLHEISVLVELNLGHLRYLLTDVPPQPNSPPDNVFRPDRPTEASLGSKKRGDAPLPIHGISKITLKVVVFHFRLSAPTYPTPLKSFHKVGLESSSTGSSFPADSAKPVPTVPVSRRSKPSSRSLLVGEQSNTWSKGSLGHAFTVRIRTGNQNQTSFYPSILHEISVLVELILGHLRYLLTDVPPQPNSPPDNVFRPDRPTEASLGSKKRGDAPLPIHGISKITLKVVGLLSPLIPPSPFPLSLSHDGLNPAHVPYWWVNNPTLGEFCFTMIGRADIEGSKSNVAMNAWLPQASYPCGNFSDTSSFKFRRSKGSLGHAFTVRIRTGNQNQTSFYPSVLHEISVLVELILGHLRYLLTDVPPQPNSPPDNVFRPDRPTEASLGSKKRGDAPLPIHGISKITLKVVVFHFRLSAPTYPTPLKSFHKVGLESSSTGSSFPADSAKPVPTVPVYGR</sequence>
<feature type="region of interest" description="Disordered" evidence="1">
    <location>
        <begin position="90"/>
        <end position="153"/>
    </location>
</feature>
<feature type="compositionally biased region" description="Polar residues" evidence="1">
    <location>
        <begin position="130"/>
        <end position="139"/>
    </location>
</feature>
<reference evidence="2" key="1">
    <citation type="submission" date="2018-01" db="EMBL/GenBank/DDBJ databases">
        <authorList>
            <person name="Mao J.F."/>
        </authorList>
    </citation>
    <scope>NUCLEOTIDE SEQUENCE</scope>
    <source>
        <strain evidence="2">Huo1</strain>
        <tissue evidence="2">Leaf</tissue>
    </source>
</reference>
<dbReference type="EMBL" id="PNBA02000009">
    <property type="protein sequence ID" value="KAG6414462.1"/>
    <property type="molecule type" value="Genomic_DNA"/>
</dbReference>
<feature type="region of interest" description="Disordered" evidence="1">
    <location>
        <begin position="680"/>
        <end position="701"/>
    </location>
</feature>
<accession>A0A8X8ZRH5</accession>
<feature type="region of interest" description="Disordered" evidence="1">
    <location>
        <begin position="345"/>
        <end position="377"/>
    </location>
</feature>
<dbReference type="Proteomes" id="UP000298416">
    <property type="component" value="Unassembled WGS sequence"/>
</dbReference>
<evidence type="ECO:0000256" key="1">
    <source>
        <dbReference type="SAM" id="MobiDB-lite"/>
    </source>
</evidence>
<protein>
    <recommendedName>
        <fullName evidence="4">Regulator of rDNA transcription protein 15</fullName>
    </recommendedName>
</protein>
<evidence type="ECO:0000313" key="2">
    <source>
        <dbReference type="EMBL" id="KAG6414462.1"/>
    </source>
</evidence>
<dbReference type="PANTHER" id="PTHR33047:SF8">
    <property type="entry name" value="REGULATOR OF RDNA TRANSCRIPTION PROTEIN 15"/>
    <property type="match status" value="1"/>
</dbReference>